<feature type="transmembrane region" description="Helical" evidence="10">
    <location>
        <begin position="145"/>
        <end position="164"/>
    </location>
</feature>
<feature type="transmembrane region" description="Helical" evidence="10">
    <location>
        <begin position="231"/>
        <end position="250"/>
    </location>
</feature>
<gene>
    <name evidence="11" type="ORF">AVDCRST_MAG42-2089</name>
</gene>
<evidence type="ECO:0000256" key="10">
    <source>
        <dbReference type="SAM" id="Phobius"/>
    </source>
</evidence>
<evidence type="ECO:0000313" key="11">
    <source>
        <dbReference type="EMBL" id="CAA9242366.1"/>
    </source>
</evidence>
<keyword evidence="9 10" id="KW-0472">Membrane</keyword>
<comment type="subcellular location">
    <subcellularLocation>
        <location evidence="1">Endoplasmic reticulum membrane</location>
        <topology evidence="1">Multi-pass membrane protein</topology>
    </subcellularLocation>
</comment>
<dbReference type="AlphaFoldDB" id="A0A6J4I6A5"/>
<dbReference type="PANTHER" id="PTHR12468">
    <property type="entry name" value="GPI MANNOSYLTRANSFERASE 2"/>
    <property type="match status" value="1"/>
</dbReference>
<evidence type="ECO:0000256" key="1">
    <source>
        <dbReference type="ARBA" id="ARBA00004477"/>
    </source>
</evidence>
<evidence type="ECO:0000256" key="3">
    <source>
        <dbReference type="ARBA" id="ARBA00022502"/>
    </source>
</evidence>
<sequence length="383" mass="42799">MMAVRAAIDSPAARSFAAWLYAARWVFAAFVASRLLLFAVILLSRMIMVRGELWHPGGLLSVLEQFDGELWYMTIARDGYFFSTTEPSPVPFFPMFPMLMKLVSFVFHDMRIAGFIVPHVCLLATGLFLKSLVDIDYPDDRVGRAAVLFLMFNPVSIFHSSAYSESTFLMFATGSLLAARKGRWLIACLAGMCLAMTRNVGVVIALPLAIEYARQAWSTKTKLSDLFHPRVLLLGLVPLGLAAYMFYGYLRWNDPLAFLHASVVWGRSFTSPAQTFSTLVHYRPLYQWLFLGTMGTALVLLVAGAALRVRISYLAWCGVLTGSYLCAATMEAWPRYLSVEFPLYIVLAVIVTRLRWTAELLLGCTTGLFVLCAVLSANGYWFT</sequence>
<dbReference type="Pfam" id="PF04188">
    <property type="entry name" value="Mannosyl_trans2"/>
    <property type="match status" value="1"/>
</dbReference>
<keyword evidence="7" id="KW-0256">Endoplasmic reticulum</keyword>
<feature type="transmembrane region" description="Helical" evidence="10">
    <location>
        <begin position="313"/>
        <end position="330"/>
    </location>
</feature>
<feature type="transmembrane region" description="Helical" evidence="10">
    <location>
        <begin position="361"/>
        <end position="382"/>
    </location>
</feature>
<evidence type="ECO:0000256" key="2">
    <source>
        <dbReference type="ARBA" id="ARBA00004687"/>
    </source>
</evidence>
<reference evidence="11" key="1">
    <citation type="submission" date="2020-02" db="EMBL/GenBank/DDBJ databases">
        <authorList>
            <person name="Meier V. D."/>
        </authorList>
    </citation>
    <scope>NUCLEOTIDE SEQUENCE</scope>
    <source>
        <strain evidence="11">AVDCRST_MAG42</strain>
    </source>
</reference>
<feature type="transmembrane region" description="Helical" evidence="10">
    <location>
        <begin position="285"/>
        <end position="306"/>
    </location>
</feature>
<name>A0A6J4I6A5_9BACT</name>
<dbReference type="GO" id="GO:0016020">
    <property type="term" value="C:membrane"/>
    <property type="evidence" value="ECO:0007669"/>
    <property type="project" value="GOC"/>
</dbReference>
<dbReference type="GO" id="GO:0000009">
    <property type="term" value="F:alpha-1,6-mannosyltransferase activity"/>
    <property type="evidence" value="ECO:0007669"/>
    <property type="project" value="InterPro"/>
</dbReference>
<dbReference type="GO" id="GO:0004376">
    <property type="term" value="F:GPI mannosyltransferase activity"/>
    <property type="evidence" value="ECO:0007669"/>
    <property type="project" value="InterPro"/>
</dbReference>
<evidence type="ECO:0000256" key="4">
    <source>
        <dbReference type="ARBA" id="ARBA00022676"/>
    </source>
</evidence>
<evidence type="ECO:0000256" key="6">
    <source>
        <dbReference type="ARBA" id="ARBA00022692"/>
    </source>
</evidence>
<dbReference type="EMBL" id="CADCTA010000068">
    <property type="protein sequence ID" value="CAA9242366.1"/>
    <property type="molecule type" value="Genomic_DNA"/>
</dbReference>
<keyword evidence="5" id="KW-0808">Transferase</keyword>
<keyword evidence="6 10" id="KW-0812">Transmembrane</keyword>
<dbReference type="GO" id="GO:0031501">
    <property type="term" value="C:mannosyltransferase complex"/>
    <property type="evidence" value="ECO:0007669"/>
    <property type="project" value="TreeGrafter"/>
</dbReference>
<evidence type="ECO:0000256" key="7">
    <source>
        <dbReference type="ARBA" id="ARBA00022824"/>
    </source>
</evidence>
<feature type="transmembrane region" description="Helical" evidence="10">
    <location>
        <begin position="184"/>
        <end position="210"/>
    </location>
</feature>
<dbReference type="UniPathway" id="UPA00196"/>
<keyword evidence="4" id="KW-0328">Glycosyltransferase</keyword>
<dbReference type="PANTHER" id="PTHR12468:SF2">
    <property type="entry name" value="GPI MANNOSYLTRANSFERASE 2"/>
    <property type="match status" value="1"/>
</dbReference>
<dbReference type="GO" id="GO:0006506">
    <property type="term" value="P:GPI anchor biosynthetic process"/>
    <property type="evidence" value="ECO:0007669"/>
    <property type="project" value="UniProtKB-UniPathway"/>
</dbReference>
<evidence type="ECO:0000256" key="5">
    <source>
        <dbReference type="ARBA" id="ARBA00022679"/>
    </source>
</evidence>
<evidence type="ECO:0000256" key="9">
    <source>
        <dbReference type="ARBA" id="ARBA00023136"/>
    </source>
</evidence>
<organism evidence="11">
    <name type="scientific">uncultured Chthoniobacterales bacterium</name>
    <dbReference type="NCBI Taxonomy" id="1836801"/>
    <lineage>
        <taxon>Bacteria</taxon>
        <taxon>Pseudomonadati</taxon>
        <taxon>Verrucomicrobiota</taxon>
        <taxon>Spartobacteria</taxon>
        <taxon>Chthoniobacterales</taxon>
        <taxon>environmental samples</taxon>
    </lineage>
</organism>
<proteinExistence type="predicted"/>
<protein>
    <recommendedName>
        <fullName evidence="12">Glycosyltransferase RgtA/B/C/D-like domain-containing protein</fullName>
    </recommendedName>
</protein>
<dbReference type="InterPro" id="IPR007315">
    <property type="entry name" value="PIG-V/Gpi18"/>
</dbReference>
<keyword evidence="3" id="KW-0337">GPI-anchor biosynthesis</keyword>
<keyword evidence="8 10" id="KW-1133">Transmembrane helix</keyword>
<evidence type="ECO:0008006" key="12">
    <source>
        <dbReference type="Google" id="ProtNLM"/>
    </source>
</evidence>
<accession>A0A6J4I6A5</accession>
<comment type="pathway">
    <text evidence="2">Glycolipid biosynthesis; glycosylphosphatidylinositol-anchor biosynthesis.</text>
</comment>
<feature type="transmembrane region" description="Helical" evidence="10">
    <location>
        <begin position="20"/>
        <end position="43"/>
    </location>
</feature>
<feature type="transmembrane region" description="Helical" evidence="10">
    <location>
        <begin position="113"/>
        <end position="133"/>
    </location>
</feature>
<evidence type="ECO:0000256" key="8">
    <source>
        <dbReference type="ARBA" id="ARBA00022989"/>
    </source>
</evidence>